<dbReference type="SUPFAM" id="SSF52540">
    <property type="entry name" value="P-loop containing nucleoside triphosphate hydrolases"/>
    <property type="match status" value="2"/>
</dbReference>
<dbReference type="Proteomes" id="UP000007519">
    <property type="component" value="Chromosome"/>
</dbReference>
<dbReference type="InterPro" id="IPR027417">
    <property type="entry name" value="P-loop_NTPase"/>
</dbReference>
<dbReference type="STRING" id="984262.SGRA_3908"/>
<evidence type="ECO:0000256" key="4">
    <source>
        <dbReference type="SAM" id="Coils"/>
    </source>
</evidence>
<dbReference type="InterPro" id="IPR003593">
    <property type="entry name" value="AAA+_ATPase"/>
</dbReference>
<keyword evidence="4" id="KW-0175">Coiled coil</keyword>
<dbReference type="GO" id="GO:0005737">
    <property type="term" value="C:cytoplasm"/>
    <property type="evidence" value="ECO:0007669"/>
    <property type="project" value="TreeGrafter"/>
</dbReference>
<feature type="coiled-coil region" evidence="4">
    <location>
        <begin position="811"/>
        <end position="874"/>
    </location>
</feature>
<dbReference type="Gene3D" id="3.40.50.300">
    <property type="entry name" value="P-loop containing nucleotide triphosphate hydrolases"/>
    <property type="match status" value="2"/>
</dbReference>
<dbReference type="PRINTS" id="PR00300">
    <property type="entry name" value="CLPPROTEASEA"/>
</dbReference>
<keyword evidence="2 7" id="KW-0067">ATP-binding</keyword>
<evidence type="ECO:0000256" key="1">
    <source>
        <dbReference type="ARBA" id="ARBA00022741"/>
    </source>
</evidence>
<feature type="domain" description="AAA+ ATPase" evidence="5">
    <location>
        <begin position="527"/>
        <end position="660"/>
    </location>
</feature>
<dbReference type="Gene3D" id="1.10.8.60">
    <property type="match status" value="1"/>
</dbReference>
<dbReference type="OrthoDB" id="1488635at2"/>
<dbReference type="AlphaFoldDB" id="H6L732"/>
<dbReference type="EMBL" id="CP002831">
    <property type="protein sequence ID" value="AFC26623.1"/>
    <property type="molecule type" value="Genomic_DNA"/>
</dbReference>
<protein>
    <submittedName>
        <fullName evidence="7">Chaperone activity ATPase ATP-binding subunit</fullName>
    </submittedName>
</protein>
<accession>H6L732</accession>
<dbReference type="InterPro" id="IPR019489">
    <property type="entry name" value="Clp_ATPase_C"/>
</dbReference>
<dbReference type="GO" id="GO:0005524">
    <property type="term" value="F:ATP binding"/>
    <property type="evidence" value="ECO:0007669"/>
    <property type="project" value="UniProtKB-KW"/>
</dbReference>
<dbReference type="GO" id="GO:0034605">
    <property type="term" value="P:cellular response to heat"/>
    <property type="evidence" value="ECO:0007669"/>
    <property type="project" value="TreeGrafter"/>
</dbReference>
<dbReference type="SMART" id="SM01086">
    <property type="entry name" value="ClpB_D2-small"/>
    <property type="match status" value="1"/>
</dbReference>
<dbReference type="CDD" id="cd19499">
    <property type="entry name" value="RecA-like_ClpB_Hsp104-like"/>
    <property type="match status" value="1"/>
</dbReference>
<dbReference type="KEGG" id="sgn:SGRA_3908"/>
<feature type="domain" description="Clp ATPase C-terminal" evidence="6">
    <location>
        <begin position="692"/>
        <end position="783"/>
    </location>
</feature>
<proteinExistence type="predicted"/>
<dbReference type="Pfam" id="PF10431">
    <property type="entry name" value="ClpB_D2-small"/>
    <property type="match status" value="1"/>
</dbReference>
<dbReference type="SMART" id="SM00382">
    <property type="entry name" value="AAA"/>
    <property type="match status" value="2"/>
</dbReference>
<dbReference type="HOGENOM" id="CLU_284248_0_0_10"/>
<organism evidence="7 8">
    <name type="scientific">Saprospira grandis (strain Lewin)</name>
    <dbReference type="NCBI Taxonomy" id="984262"/>
    <lineage>
        <taxon>Bacteria</taxon>
        <taxon>Pseudomonadati</taxon>
        <taxon>Bacteroidota</taxon>
        <taxon>Saprospiria</taxon>
        <taxon>Saprospirales</taxon>
        <taxon>Saprospiraceae</taxon>
        <taxon>Saprospira</taxon>
    </lineage>
</organism>
<dbReference type="GO" id="GO:0016887">
    <property type="term" value="F:ATP hydrolysis activity"/>
    <property type="evidence" value="ECO:0007669"/>
    <property type="project" value="InterPro"/>
</dbReference>
<keyword evidence="1" id="KW-0547">Nucleotide-binding</keyword>
<evidence type="ECO:0000259" key="5">
    <source>
        <dbReference type="SMART" id="SM00382"/>
    </source>
</evidence>
<keyword evidence="3" id="KW-0143">Chaperone</keyword>
<evidence type="ECO:0000259" key="6">
    <source>
        <dbReference type="SMART" id="SM01086"/>
    </source>
</evidence>
<evidence type="ECO:0000313" key="8">
    <source>
        <dbReference type="Proteomes" id="UP000007519"/>
    </source>
</evidence>
<name>H6L732_SAPGL</name>
<dbReference type="InterPro" id="IPR050130">
    <property type="entry name" value="ClpA_ClpB"/>
</dbReference>
<dbReference type="RefSeq" id="WP_015694207.1">
    <property type="nucleotide sequence ID" value="NC_016940.1"/>
</dbReference>
<evidence type="ECO:0000313" key="7">
    <source>
        <dbReference type="EMBL" id="AFC26623.1"/>
    </source>
</evidence>
<dbReference type="Pfam" id="PF07724">
    <property type="entry name" value="AAA_2"/>
    <property type="match status" value="1"/>
</dbReference>
<dbReference type="PANTHER" id="PTHR11638">
    <property type="entry name" value="ATP-DEPENDENT CLP PROTEASE"/>
    <property type="match status" value="1"/>
</dbReference>
<dbReference type="InterPro" id="IPR001270">
    <property type="entry name" value="ClpA/B"/>
</dbReference>
<evidence type="ECO:0000256" key="2">
    <source>
        <dbReference type="ARBA" id="ARBA00022840"/>
    </source>
</evidence>
<evidence type="ECO:0000256" key="3">
    <source>
        <dbReference type="ARBA" id="ARBA00023186"/>
    </source>
</evidence>
<reference evidence="7 8" key="1">
    <citation type="journal article" date="2012" name="Stand. Genomic Sci.">
        <title>Complete genome sequencing and analysis of Saprospira grandis str. Lewin, a predatory marine bacterium.</title>
        <authorList>
            <person name="Saw J.H."/>
            <person name="Yuryev A."/>
            <person name="Kanbe M."/>
            <person name="Hou S."/>
            <person name="Young A.G."/>
            <person name="Aizawa S."/>
            <person name="Alam M."/>
        </authorList>
    </citation>
    <scope>NUCLEOTIDE SEQUENCE [LARGE SCALE GENOMIC DNA]</scope>
    <source>
        <strain evidence="7 8">Lewin</strain>
    </source>
</reference>
<feature type="domain" description="AAA+ ATPase" evidence="5">
    <location>
        <begin position="245"/>
        <end position="394"/>
    </location>
</feature>
<dbReference type="PANTHER" id="PTHR11638:SF18">
    <property type="entry name" value="HEAT SHOCK PROTEIN 104"/>
    <property type="match status" value="1"/>
</dbReference>
<keyword evidence="8" id="KW-1185">Reference proteome</keyword>
<dbReference type="eggNOG" id="COG0542">
    <property type="taxonomic scope" value="Bacteria"/>
</dbReference>
<dbReference type="InterPro" id="IPR003959">
    <property type="entry name" value="ATPase_AAA_core"/>
</dbReference>
<sequence length="1098" mass="128001">MSSVQLQLPILVQNIKVDERWQYYIRPLFFQSPIATDRRYEAALQQFRKELRAYFRDFKLRRENMEQLFWFRFSPKMQSFKPQLKFLLEKEQLFQGRFHILYFQLQEQGIVCLPSFQSYCFLVDAERQKPSDILAQTKEVIEELLLTELEEGSSLEELQQFCLQRSEFVQELQMRISLEQGDFSFEATAGSDMMAFFQAPTSFDGADELERLGRNLNNFYPSELQRAFEREELIKELYPLVYGPNNQPLVLIGEAGVGRHSLIEEMVYRYMQKGEEELPEEEEIIWRLDPIRVISGMSIVGMWQKRMEAIVEELRSPKGYRNKQLSHKLVIDNPLALVRIGKTAQNSMTLADLLKPYLEQQAFQLILIASSEEWKLLQEKDRRFTELFQLKRIPAAKEEEAARMLLGLRKELELQEACSISVPALQQMLNIHHNYFKKRALPGSVAKMMRQLARKLQGQSIDVEEVQEEFKEYTGLASPILDDNYQLEAEELRKNISARLIGQEQAVERLSQLIHLLKAKLQNPNRPLASFLFIGPTGVGKTEAAKVICDYLTGDPKQLIRFDMNEYNDYNASSRLLGSYNQPEGQLGAKLRYNPFGILLFDEIEKAHPLVHDLLLQVLDDGRLSDALGRPIDFSNTIIIMTSNIGAEDLDRRLGFGNSPDEQAAIYRRAVENFFRPELINRIEEIVIFNSLELPHILQIAQLQIKQLLSRDGFVRRTSILNISAAALEWVANRGYSKRMGGRALKRQIERDLTAFTAEELLKTTGEQPVIFDIQLKEDKLQARIEELRFIQRLEQSGLPNMQQQKGPYAYKDLLRKVEQMQGLLRESQEEESHFYSSQPAQEQWHFFQLKEQLEQSKERLQHLLLEFKSLSLEVTPLRLKNSGTRSLLYQKAAASQEQLKQEAVFEDAALAELRYVYQNAPDQFDRSQSLYLQQLLKVTYLSMACRLALQEETDAICLHFESAIEGQGQKEIDYLQTNYARLLEYLDLNYRMQPQKIWVEGYALYDLFKKEEGYHLFYRPQQTALPIRLRIQFQEEPLSNSPLEIIRLYDIWMGEEQARSTLTDLRTAYTNQAQISPEELAVLLYIALDPSDKQLYI</sequence>
<gene>
    <name evidence="7" type="ordered locus">SGRA_3908</name>
</gene>